<evidence type="ECO:0000256" key="2">
    <source>
        <dbReference type="ARBA" id="ARBA00017703"/>
    </source>
</evidence>
<accession>A0A0G1K0Y7</accession>
<dbReference type="Proteomes" id="UP000034889">
    <property type="component" value="Unassembled WGS sequence"/>
</dbReference>
<comment type="similarity">
    <text evidence="7">Belongs to the DNA polymerase HolA subunit family.</text>
</comment>
<evidence type="ECO:0000256" key="7">
    <source>
        <dbReference type="ARBA" id="ARBA00034754"/>
    </source>
</evidence>
<evidence type="ECO:0000256" key="8">
    <source>
        <dbReference type="ARBA" id="ARBA00049244"/>
    </source>
</evidence>
<dbReference type="InterPro" id="IPR010372">
    <property type="entry name" value="DNA_pol3_delta_N"/>
</dbReference>
<dbReference type="InterPro" id="IPR048466">
    <property type="entry name" value="DNA_pol3_delta-like_C"/>
</dbReference>
<dbReference type="GO" id="GO:0006261">
    <property type="term" value="P:DNA-templated DNA replication"/>
    <property type="evidence" value="ECO:0007669"/>
    <property type="project" value="TreeGrafter"/>
</dbReference>
<dbReference type="SUPFAM" id="SSF48019">
    <property type="entry name" value="post-AAA+ oligomerization domain-like"/>
    <property type="match status" value="1"/>
</dbReference>
<dbReference type="EC" id="2.7.7.7" evidence="1"/>
<evidence type="ECO:0000313" key="12">
    <source>
        <dbReference type="Proteomes" id="UP000034889"/>
    </source>
</evidence>
<comment type="catalytic activity">
    <reaction evidence="8">
        <text>DNA(n) + a 2'-deoxyribonucleoside 5'-triphosphate = DNA(n+1) + diphosphate</text>
        <dbReference type="Rhea" id="RHEA:22508"/>
        <dbReference type="Rhea" id="RHEA-COMP:17339"/>
        <dbReference type="Rhea" id="RHEA-COMP:17340"/>
        <dbReference type="ChEBI" id="CHEBI:33019"/>
        <dbReference type="ChEBI" id="CHEBI:61560"/>
        <dbReference type="ChEBI" id="CHEBI:173112"/>
        <dbReference type="EC" id="2.7.7.7"/>
    </reaction>
</comment>
<name>A0A0G1K0Y7_9BACT</name>
<dbReference type="GO" id="GO:0003677">
    <property type="term" value="F:DNA binding"/>
    <property type="evidence" value="ECO:0007669"/>
    <property type="project" value="InterPro"/>
</dbReference>
<sequence>MIIFLYGQDSYRISQKLKEIVFGYRTKNPSGFNLVHFDLSDGKIEDFFEAIKSSSFIPEKKLIIAKGVFSIKNQSEPILKFLKTQNKISEENIILVITHFDDSLKNKLFEHLTKKPNQFQNFKPLKDYEIKDWAKRFLNSFDIELTGEALNFLISNCGRDLWRLDSEIRKLADFSAQGGSPEGGKIKVVSKSQVEELTIPDREHNIFELTDALLQKNKIKALKALHKAIDNGEKPTELLGLLAWQARNLLRFKMGAKPASLKLHPFVLGKLQESEKTFSMEELNAFLSKIIDLDLAFKTTDINTKTALSLLIASV</sequence>
<evidence type="ECO:0000313" key="11">
    <source>
        <dbReference type="EMBL" id="KKT77193.1"/>
    </source>
</evidence>
<keyword evidence="3" id="KW-0808">Transferase</keyword>
<dbReference type="GO" id="GO:0009360">
    <property type="term" value="C:DNA polymerase III complex"/>
    <property type="evidence" value="ECO:0007669"/>
    <property type="project" value="InterPro"/>
</dbReference>
<evidence type="ECO:0000256" key="3">
    <source>
        <dbReference type="ARBA" id="ARBA00022679"/>
    </source>
</evidence>
<feature type="domain" description="DNA polymerase III delta N-terminal" evidence="9">
    <location>
        <begin position="4"/>
        <end position="117"/>
    </location>
</feature>
<reference evidence="11 12" key="1">
    <citation type="journal article" date="2015" name="Nature">
        <title>rRNA introns, odd ribosomes, and small enigmatic genomes across a large radiation of phyla.</title>
        <authorList>
            <person name="Brown C.T."/>
            <person name="Hug L.A."/>
            <person name="Thomas B.C."/>
            <person name="Sharon I."/>
            <person name="Castelle C.J."/>
            <person name="Singh A."/>
            <person name="Wilkins M.J."/>
            <person name="Williams K.H."/>
            <person name="Banfield J.F."/>
        </authorList>
    </citation>
    <scope>NUCLEOTIDE SEQUENCE [LARGE SCALE GENOMIC DNA]</scope>
</reference>
<dbReference type="EMBL" id="LCJM01000047">
    <property type="protein sequence ID" value="KKT77193.1"/>
    <property type="molecule type" value="Genomic_DNA"/>
</dbReference>
<gene>
    <name evidence="11" type="ORF">UW74_C0047G0005</name>
</gene>
<protein>
    <recommendedName>
        <fullName evidence="2">DNA polymerase III subunit delta</fullName>
        <ecNumber evidence="1">2.7.7.7</ecNumber>
    </recommendedName>
</protein>
<evidence type="ECO:0000259" key="10">
    <source>
        <dbReference type="Pfam" id="PF21694"/>
    </source>
</evidence>
<comment type="caution">
    <text evidence="11">The sequence shown here is derived from an EMBL/GenBank/DDBJ whole genome shotgun (WGS) entry which is preliminary data.</text>
</comment>
<dbReference type="AlphaFoldDB" id="A0A0G1K0Y7"/>
<dbReference type="PANTHER" id="PTHR34388:SF1">
    <property type="entry name" value="DNA POLYMERASE III SUBUNIT DELTA"/>
    <property type="match status" value="1"/>
</dbReference>
<dbReference type="PANTHER" id="PTHR34388">
    <property type="entry name" value="DNA POLYMERASE III SUBUNIT DELTA"/>
    <property type="match status" value="1"/>
</dbReference>
<keyword evidence="4" id="KW-0548">Nucleotidyltransferase</keyword>
<evidence type="ECO:0000259" key="9">
    <source>
        <dbReference type="Pfam" id="PF06144"/>
    </source>
</evidence>
<keyword evidence="6" id="KW-0239">DNA-directed DNA polymerase</keyword>
<dbReference type="InterPro" id="IPR008921">
    <property type="entry name" value="DNA_pol3_clamp-load_cplx_C"/>
</dbReference>
<evidence type="ECO:0000256" key="1">
    <source>
        <dbReference type="ARBA" id="ARBA00012417"/>
    </source>
</evidence>
<proteinExistence type="inferred from homology"/>
<dbReference type="InterPro" id="IPR027417">
    <property type="entry name" value="P-loop_NTPase"/>
</dbReference>
<dbReference type="SUPFAM" id="SSF52540">
    <property type="entry name" value="P-loop containing nucleoside triphosphate hydrolases"/>
    <property type="match status" value="1"/>
</dbReference>
<dbReference type="Gene3D" id="3.40.50.300">
    <property type="entry name" value="P-loop containing nucleotide triphosphate hydrolases"/>
    <property type="match status" value="1"/>
</dbReference>
<dbReference type="NCBIfam" id="TIGR01128">
    <property type="entry name" value="holA"/>
    <property type="match status" value="1"/>
</dbReference>
<evidence type="ECO:0000256" key="4">
    <source>
        <dbReference type="ARBA" id="ARBA00022695"/>
    </source>
</evidence>
<dbReference type="InterPro" id="IPR005790">
    <property type="entry name" value="DNA_polIII_delta"/>
</dbReference>
<dbReference type="Pfam" id="PF06144">
    <property type="entry name" value="DNA_pol3_delta"/>
    <property type="match status" value="1"/>
</dbReference>
<dbReference type="Pfam" id="PF21694">
    <property type="entry name" value="DNA_pol3_delta_C"/>
    <property type="match status" value="1"/>
</dbReference>
<organism evidence="11 12">
    <name type="scientific">Candidatus Giovannonibacteria bacterium GW2011_GWC2_44_8</name>
    <dbReference type="NCBI Taxonomy" id="1618657"/>
    <lineage>
        <taxon>Bacteria</taxon>
        <taxon>Candidatus Giovannoniibacteriota</taxon>
    </lineage>
</organism>
<evidence type="ECO:0000256" key="5">
    <source>
        <dbReference type="ARBA" id="ARBA00022705"/>
    </source>
</evidence>
<keyword evidence="5" id="KW-0235">DNA replication</keyword>
<evidence type="ECO:0000256" key="6">
    <source>
        <dbReference type="ARBA" id="ARBA00022932"/>
    </source>
</evidence>
<dbReference type="Gene3D" id="1.20.272.10">
    <property type="match status" value="1"/>
</dbReference>
<feature type="domain" description="DNA polymerase III delta subunit-like C-terminal" evidence="10">
    <location>
        <begin position="203"/>
        <end position="313"/>
    </location>
</feature>
<dbReference type="GO" id="GO:0003887">
    <property type="term" value="F:DNA-directed DNA polymerase activity"/>
    <property type="evidence" value="ECO:0007669"/>
    <property type="project" value="UniProtKB-KW"/>
</dbReference>
<dbReference type="Gene3D" id="1.10.8.60">
    <property type="match status" value="1"/>
</dbReference>